<evidence type="ECO:0000313" key="2">
    <source>
        <dbReference type="EMBL" id="UOR04778.1"/>
    </source>
</evidence>
<gene>
    <name evidence="2" type="ORF">MUN82_17750</name>
</gene>
<dbReference type="RefSeq" id="WP_245092617.1">
    <property type="nucleotide sequence ID" value="NZ_CP095053.1"/>
</dbReference>
<dbReference type="KEGG" id="haei:MUN82_17750"/>
<dbReference type="AlphaFoldDB" id="A0A8T9SRK5"/>
<sequence>MLGSVAAALWWGQERIIGLFVQQANHYLRTPVQVGKIELSLFDQFPRVAITMHRVVVTGSLPHDTTALARARRLYFAFDAWDLLIRRYRVRAVTLTDGQVAVRLDAQGQPNYDVLRMDTAAAATDEPFAFDLEGIQLGRMGVTYADASRHQQFAGHIPQMQATLSVKGDEVTVRAKGETHVQALRVMDDAYFQEKDLLLTTHLRINRQTQQIAVLPSEIRIGPAIYGVAGTIGYHPATLLDLRLEGRQTDVQSLLALLPPRLNHRLAGYRSRGDVYFRGTVRGEFSTKVNPRLDVQFGCRDAAFYHPQYQQEIEHVFLTGTFTNGTAHSVRTAMLDLRNVRGQLGGRPFSGSLRYTDFQEPTVQLQLAADLDMARATRFFPVAAVRGATGTAQLSLQVAGPVAHLRAGRAANARGELTLRDVAVQLRAYSQPLRRLNGRLELRGNNITMQSLKGYLGRSDFRVNGTLKNAVSWLLTPRQTLLIQAQMNSNLWDFDELLRLPTAMPTPARRGGRAGGEYALELPATLALDVQTNVRHLRFRRLRGRELRGTVRLRNQIVSSPALSVRAAGGRASIRGTVDVRRPNLVKVSTTATCTQVPLDSLFYVFEDFGQRFITARHLRGQLTAQIESDVYLDGALYPLTDRLEAEVKATVRNGELNNFAPLQKLSMVANREQLRHLRFAELKNSLYVQSRTVYIPEMDIRSNVRTASLIQVTGTHTFDQQMDYHLSIPLLPGLLRRPDAAGGTPTGPRLLLAVRGNEQDFTVRYDRARAQLVTGARPETGSPSAAPATRPPAATRPGILGRILSPPVRSSEGTVNTRPAPAPRKPAPKPATQPQPGEYFEF</sequence>
<reference evidence="2 3" key="1">
    <citation type="submission" date="2022-04" db="EMBL/GenBank/DDBJ databases">
        <title>Hymenobacter sp. isolated from the air.</title>
        <authorList>
            <person name="Won M."/>
            <person name="Lee C.-M."/>
            <person name="Woen H.-Y."/>
            <person name="Kwon S.-W."/>
        </authorList>
    </citation>
    <scope>NUCLEOTIDE SEQUENCE [LARGE SCALE GENOMIC DNA]</scope>
    <source>
        <strain evidence="3">5413 J-13</strain>
    </source>
</reference>
<proteinExistence type="predicted"/>
<dbReference type="PANTHER" id="PTHR30441:SF8">
    <property type="entry name" value="DUF748 DOMAIN-CONTAINING PROTEIN"/>
    <property type="match status" value="1"/>
</dbReference>
<dbReference type="InterPro" id="IPR052894">
    <property type="entry name" value="AsmA-related"/>
</dbReference>
<evidence type="ECO:0000256" key="1">
    <source>
        <dbReference type="SAM" id="MobiDB-lite"/>
    </source>
</evidence>
<dbReference type="GO" id="GO:0090313">
    <property type="term" value="P:regulation of protein targeting to membrane"/>
    <property type="evidence" value="ECO:0007669"/>
    <property type="project" value="TreeGrafter"/>
</dbReference>
<dbReference type="EMBL" id="CP095053">
    <property type="protein sequence ID" value="UOR04778.1"/>
    <property type="molecule type" value="Genomic_DNA"/>
</dbReference>
<evidence type="ECO:0008006" key="4">
    <source>
        <dbReference type="Google" id="ProtNLM"/>
    </source>
</evidence>
<organism evidence="2 3">
    <name type="scientific">Hymenobacter aerilatus</name>
    <dbReference type="NCBI Taxonomy" id="2932251"/>
    <lineage>
        <taxon>Bacteria</taxon>
        <taxon>Pseudomonadati</taxon>
        <taxon>Bacteroidota</taxon>
        <taxon>Cytophagia</taxon>
        <taxon>Cytophagales</taxon>
        <taxon>Hymenobacteraceae</taxon>
        <taxon>Hymenobacter</taxon>
    </lineage>
</organism>
<dbReference type="GO" id="GO:0005886">
    <property type="term" value="C:plasma membrane"/>
    <property type="evidence" value="ECO:0007669"/>
    <property type="project" value="TreeGrafter"/>
</dbReference>
<keyword evidence="3" id="KW-1185">Reference proteome</keyword>
<dbReference type="PANTHER" id="PTHR30441">
    <property type="entry name" value="DUF748 DOMAIN-CONTAINING PROTEIN"/>
    <property type="match status" value="1"/>
</dbReference>
<feature type="compositionally biased region" description="Pro residues" evidence="1">
    <location>
        <begin position="821"/>
        <end position="834"/>
    </location>
</feature>
<evidence type="ECO:0000313" key="3">
    <source>
        <dbReference type="Proteomes" id="UP000829925"/>
    </source>
</evidence>
<protein>
    <recommendedName>
        <fullName evidence="4">AsmA-like C-terminal domain-containing protein</fullName>
    </recommendedName>
</protein>
<accession>A0A8T9SRK5</accession>
<feature type="region of interest" description="Disordered" evidence="1">
    <location>
        <begin position="774"/>
        <end position="843"/>
    </location>
</feature>
<name>A0A8T9SRK5_9BACT</name>
<dbReference type="Proteomes" id="UP000829925">
    <property type="component" value="Chromosome"/>
</dbReference>
<feature type="compositionally biased region" description="Low complexity" evidence="1">
    <location>
        <begin position="783"/>
        <end position="798"/>
    </location>
</feature>